<dbReference type="InterPro" id="IPR015300">
    <property type="entry name" value="DNA-bd_pseudobarrel_sf"/>
</dbReference>
<organism evidence="7 8">
    <name type="scientific">Malus baccata</name>
    <name type="common">Siberian crab apple</name>
    <name type="synonym">Pyrus baccata</name>
    <dbReference type="NCBI Taxonomy" id="106549"/>
    <lineage>
        <taxon>Eukaryota</taxon>
        <taxon>Viridiplantae</taxon>
        <taxon>Streptophyta</taxon>
        <taxon>Embryophyta</taxon>
        <taxon>Tracheophyta</taxon>
        <taxon>Spermatophyta</taxon>
        <taxon>Magnoliopsida</taxon>
        <taxon>eudicotyledons</taxon>
        <taxon>Gunneridae</taxon>
        <taxon>Pentapetalae</taxon>
        <taxon>rosids</taxon>
        <taxon>fabids</taxon>
        <taxon>Rosales</taxon>
        <taxon>Rosaceae</taxon>
        <taxon>Amygdaloideae</taxon>
        <taxon>Maleae</taxon>
        <taxon>Malus</taxon>
    </lineage>
</organism>
<dbReference type="SMART" id="SM01019">
    <property type="entry name" value="B3"/>
    <property type="match status" value="2"/>
</dbReference>
<name>A0A540MAW3_MALBA</name>
<keyword evidence="5" id="KW-0539">Nucleus</keyword>
<dbReference type="STRING" id="106549.A0A540MAW3"/>
<dbReference type="Proteomes" id="UP000315295">
    <property type="component" value="Unassembled WGS sequence"/>
</dbReference>
<evidence type="ECO:0000256" key="4">
    <source>
        <dbReference type="ARBA" id="ARBA00023163"/>
    </source>
</evidence>
<evidence type="ECO:0000259" key="6">
    <source>
        <dbReference type="PROSITE" id="PS50863"/>
    </source>
</evidence>
<evidence type="ECO:0000256" key="2">
    <source>
        <dbReference type="ARBA" id="ARBA00023015"/>
    </source>
</evidence>
<dbReference type="SUPFAM" id="SSF101936">
    <property type="entry name" value="DNA-binding pseudobarrel domain"/>
    <property type="match status" value="2"/>
</dbReference>
<comment type="subcellular location">
    <subcellularLocation>
        <location evidence="1">Nucleus</location>
    </subcellularLocation>
</comment>
<evidence type="ECO:0000256" key="1">
    <source>
        <dbReference type="ARBA" id="ARBA00004123"/>
    </source>
</evidence>
<dbReference type="AlphaFoldDB" id="A0A540MAW3"/>
<dbReference type="PANTHER" id="PTHR31920">
    <property type="entry name" value="B3 DOMAIN-CONTAINING"/>
    <property type="match status" value="1"/>
</dbReference>
<evidence type="ECO:0000313" key="7">
    <source>
        <dbReference type="EMBL" id="TQD95883.1"/>
    </source>
</evidence>
<keyword evidence="8" id="KW-1185">Reference proteome</keyword>
<dbReference type="PROSITE" id="PS50863">
    <property type="entry name" value="B3"/>
    <property type="match status" value="2"/>
</dbReference>
<gene>
    <name evidence="7" type="ORF">C1H46_018521</name>
</gene>
<dbReference type="CDD" id="cd10017">
    <property type="entry name" value="B3_DNA"/>
    <property type="match status" value="1"/>
</dbReference>
<sequence>MQKVPMKFVMKYGEELSSPVYLRLPCGSEWEIELRRCSGEVWFEKGWPEFSKFYSLGYAFWLVFGYEGNSRFHVFIFDRSCTEVDYPIKLPEKEKTDYEDDESVEILDDFPTSRRRNRERYSSLPCPLPPKKKGKSYSRMHPLTEKDKAIALQRAIAFKSEKPHFKVAMQPSYIFGNLVLPAGFAKRHLMHQPHGNAILRLPDGGTWCVKLKLYKQQKVRFKRGWLEFVRDNNLKTGDVCVFILIKDIELAFEVVFYRGTEAANCSLSPGLHVISCYIRFVLSYECITYT</sequence>
<keyword evidence="2" id="KW-0805">Transcription regulation</keyword>
<accession>A0A540MAW3</accession>
<feature type="domain" description="TF-B3" evidence="6">
    <location>
        <begin position="1"/>
        <end position="80"/>
    </location>
</feature>
<protein>
    <recommendedName>
        <fullName evidence="6">TF-B3 domain-containing protein</fullName>
    </recommendedName>
</protein>
<dbReference type="EMBL" id="VIEB01000304">
    <property type="protein sequence ID" value="TQD95883.1"/>
    <property type="molecule type" value="Genomic_DNA"/>
</dbReference>
<evidence type="ECO:0000313" key="8">
    <source>
        <dbReference type="Proteomes" id="UP000315295"/>
    </source>
</evidence>
<evidence type="ECO:0000256" key="5">
    <source>
        <dbReference type="ARBA" id="ARBA00023242"/>
    </source>
</evidence>
<dbReference type="GO" id="GO:0003677">
    <property type="term" value="F:DNA binding"/>
    <property type="evidence" value="ECO:0007669"/>
    <property type="project" value="UniProtKB-KW"/>
</dbReference>
<comment type="caution">
    <text evidence="7">The sequence shown here is derived from an EMBL/GenBank/DDBJ whole genome shotgun (WGS) entry which is preliminary data.</text>
</comment>
<feature type="domain" description="TF-B3" evidence="6">
    <location>
        <begin position="178"/>
        <end position="260"/>
    </location>
</feature>
<dbReference type="PANTHER" id="PTHR31920:SF108">
    <property type="entry name" value="B3 DOMAIN-CONTAINING TRANSCRIPTION FACTOR VRN1-LIKE"/>
    <property type="match status" value="1"/>
</dbReference>
<dbReference type="Gene3D" id="2.40.330.10">
    <property type="entry name" value="DNA-binding pseudobarrel domain"/>
    <property type="match status" value="2"/>
</dbReference>
<dbReference type="InterPro" id="IPR050655">
    <property type="entry name" value="Plant_B3_domain"/>
</dbReference>
<keyword evidence="4" id="KW-0804">Transcription</keyword>
<evidence type="ECO:0000256" key="3">
    <source>
        <dbReference type="ARBA" id="ARBA00023125"/>
    </source>
</evidence>
<proteinExistence type="predicted"/>
<reference evidence="7 8" key="1">
    <citation type="journal article" date="2019" name="G3 (Bethesda)">
        <title>Sequencing of a Wild Apple (Malus baccata) Genome Unravels the Differences Between Cultivated and Wild Apple Species Regarding Disease Resistance and Cold Tolerance.</title>
        <authorList>
            <person name="Chen X."/>
        </authorList>
    </citation>
    <scope>NUCLEOTIDE SEQUENCE [LARGE SCALE GENOMIC DNA]</scope>
    <source>
        <strain evidence="8">cv. Shandingzi</strain>
        <tissue evidence="7">Leaves</tissue>
    </source>
</reference>
<keyword evidence="3" id="KW-0238">DNA-binding</keyword>
<dbReference type="GO" id="GO:0005634">
    <property type="term" value="C:nucleus"/>
    <property type="evidence" value="ECO:0007669"/>
    <property type="project" value="UniProtKB-SubCell"/>
</dbReference>
<dbReference type="Pfam" id="PF02362">
    <property type="entry name" value="B3"/>
    <property type="match status" value="2"/>
</dbReference>
<dbReference type="InterPro" id="IPR003340">
    <property type="entry name" value="B3_DNA-bd"/>
</dbReference>